<dbReference type="EMBL" id="JACCJC010000117">
    <property type="protein sequence ID" value="KAF6224583.1"/>
    <property type="molecule type" value="Genomic_DNA"/>
</dbReference>
<evidence type="ECO:0000256" key="2">
    <source>
        <dbReference type="SAM" id="SignalP"/>
    </source>
</evidence>
<gene>
    <name evidence="3" type="ORF">HO173_013023</name>
</gene>
<dbReference type="OrthoDB" id="5423234at2759"/>
<proteinExistence type="predicted"/>
<reference evidence="3 4" key="1">
    <citation type="journal article" date="2020" name="Genomics">
        <title>Complete, high-quality genomes from long-read metagenomic sequencing of two wolf lichen thalli reveals enigmatic genome architecture.</title>
        <authorList>
            <person name="McKenzie S.K."/>
            <person name="Walston R.F."/>
            <person name="Allen J.L."/>
        </authorList>
    </citation>
    <scope>NUCLEOTIDE SEQUENCE [LARGE SCALE GENOMIC DNA]</scope>
    <source>
        <strain evidence="3">WasteWater2</strain>
    </source>
</reference>
<dbReference type="GeneID" id="59294655"/>
<dbReference type="Proteomes" id="UP000578531">
    <property type="component" value="Unassembled WGS sequence"/>
</dbReference>
<name>A0A8H6FE72_9LECA</name>
<feature type="signal peptide" evidence="2">
    <location>
        <begin position="1"/>
        <end position="21"/>
    </location>
</feature>
<accession>A0A8H6FE72</accession>
<dbReference type="RefSeq" id="XP_037158281.1">
    <property type="nucleotide sequence ID" value="XM_037314852.1"/>
</dbReference>
<evidence type="ECO:0000313" key="3">
    <source>
        <dbReference type="EMBL" id="KAF6224583.1"/>
    </source>
</evidence>
<evidence type="ECO:0000256" key="1">
    <source>
        <dbReference type="SAM" id="MobiDB-lite"/>
    </source>
</evidence>
<dbReference type="AlphaFoldDB" id="A0A8H6FE72"/>
<organism evidence="3 4">
    <name type="scientific">Letharia columbiana</name>
    <dbReference type="NCBI Taxonomy" id="112416"/>
    <lineage>
        <taxon>Eukaryota</taxon>
        <taxon>Fungi</taxon>
        <taxon>Dikarya</taxon>
        <taxon>Ascomycota</taxon>
        <taxon>Pezizomycotina</taxon>
        <taxon>Lecanoromycetes</taxon>
        <taxon>OSLEUM clade</taxon>
        <taxon>Lecanoromycetidae</taxon>
        <taxon>Lecanorales</taxon>
        <taxon>Lecanorineae</taxon>
        <taxon>Parmeliaceae</taxon>
        <taxon>Letharia</taxon>
    </lineage>
</organism>
<feature type="region of interest" description="Disordered" evidence="1">
    <location>
        <begin position="132"/>
        <end position="151"/>
    </location>
</feature>
<comment type="caution">
    <text evidence="3">The sequence shown here is derived from an EMBL/GenBank/DDBJ whole genome shotgun (WGS) entry which is preliminary data.</text>
</comment>
<keyword evidence="4" id="KW-1185">Reference proteome</keyword>
<protein>
    <submittedName>
        <fullName evidence="3">Uncharacterized protein</fullName>
    </submittedName>
</protein>
<evidence type="ECO:0000313" key="4">
    <source>
        <dbReference type="Proteomes" id="UP000578531"/>
    </source>
</evidence>
<keyword evidence="2" id="KW-0732">Signal</keyword>
<sequence>MFRLLSAVALLLPLFPTLITAQCAACDSYTAALQSCQTTSANVTAVGTTMDSTTLHCMCTSKSGVTEMNACQGCEDSNPSTTLDVTVLAAWALTCTADGQFGDQQAEACWNSQPDNVGPCVSKSSAGESASAGGDTIFSTSSQSATTSPTATSKSDAMLSLQAPVLLSVLVVGLGMAIEL</sequence>
<feature type="chain" id="PRO_5034089335" evidence="2">
    <location>
        <begin position="22"/>
        <end position="180"/>
    </location>
</feature>